<feature type="transmembrane region" description="Helical" evidence="1">
    <location>
        <begin position="38"/>
        <end position="59"/>
    </location>
</feature>
<proteinExistence type="predicted"/>
<feature type="transmembrane region" description="Helical" evidence="1">
    <location>
        <begin position="65"/>
        <end position="84"/>
    </location>
</feature>
<accession>A0A7C5X2Q4</accession>
<keyword evidence="1" id="KW-0812">Transmembrane</keyword>
<evidence type="ECO:0008006" key="3">
    <source>
        <dbReference type="Google" id="ProtNLM"/>
    </source>
</evidence>
<reference evidence="2" key="1">
    <citation type="journal article" date="2020" name="mSystems">
        <title>Genome- and Community-Level Interaction Insights into Carbon Utilization and Element Cycling Functions of Hydrothermarchaeota in Hydrothermal Sediment.</title>
        <authorList>
            <person name="Zhou Z."/>
            <person name="Liu Y."/>
            <person name="Xu W."/>
            <person name="Pan J."/>
            <person name="Luo Z.H."/>
            <person name="Li M."/>
        </authorList>
    </citation>
    <scope>NUCLEOTIDE SEQUENCE [LARGE SCALE GENOMIC DNA]</scope>
    <source>
        <strain evidence="2">SpSt-114</strain>
    </source>
</reference>
<evidence type="ECO:0000313" key="2">
    <source>
        <dbReference type="EMBL" id="HHO73038.1"/>
    </source>
</evidence>
<organism evidence="2">
    <name type="scientific">Thermocrinis ruber</name>
    <dbReference type="NCBI Taxonomy" id="75906"/>
    <lineage>
        <taxon>Bacteria</taxon>
        <taxon>Pseudomonadati</taxon>
        <taxon>Aquificota</taxon>
        <taxon>Aquificia</taxon>
        <taxon>Aquificales</taxon>
        <taxon>Aquificaceae</taxon>
        <taxon>Thermocrinis</taxon>
    </lineage>
</organism>
<dbReference type="EMBL" id="DSAC01000001">
    <property type="protein sequence ID" value="HHO73038.1"/>
    <property type="molecule type" value="Genomic_DNA"/>
</dbReference>
<keyword evidence="1" id="KW-1133">Transmembrane helix</keyword>
<evidence type="ECO:0000256" key="1">
    <source>
        <dbReference type="SAM" id="Phobius"/>
    </source>
</evidence>
<feature type="transmembrane region" description="Helical" evidence="1">
    <location>
        <begin position="6"/>
        <end position="26"/>
    </location>
</feature>
<name>A0A7C5X2Q4_9AQUI</name>
<keyword evidence="1" id="KW-0472">Membrane</keyword>
<sequence length="139" mass="15938">MFERLILSLYTGTLFAIVFLVAPVLLRTEKDKNLAGRFYGRILWGFYKLAFFMLLFYLLLADEKVCALLLMVGLALNVGLSFYLKNLKRELGDIDQIDYNHPKRIKFRRLSLLSTGLLFINFLLSTFVLIKTFGGADGV</sequence>
<protein>
    <recommendedName>
        <fullName evidence="3">DUF4149 domain-containing protein</fullName>
    </recommendedName>
</protein>
<feature type="transmembrane region" description="Helical" evidence="1">
    <location>
        <begin position="110"/>
        <end position="130"/>
    </location>
</feature>
<gene>
    <name evidence="2" type="ORF">ENN04_00130</name>
</gene>
<dbReference type="AlphaFoldDB" id="A0A7C5X2Q4"/>
<comment type="caution">
    <text evidence="2">The sequence shown here is derived from an EMBL/GenBank/DDBJ whole genome shotgun (WGS) entry which is preliminary data.</text>
</comment>